<evidence type="ECO:0000313" key="3">
    <source>
        <dbReference type="EMBL" id="QIA09562.1"/>
    </source>
</evidence>
<dbReference type="NCBIfam" id="TIGR04183">
    <property type="entry name" value="Por_Secre_tail"/>
    <property type="match status" value="1"/>
</dbReference>
<gene>
    <name evidence="3" type="ORF">G0Q07_18425</name>
</gene>
<protein>
    <submittedName>
        <fullName evidence="3">T9SS type A sorting domain-containing protein</fullName>
    </submittedName>
</protein>
<dbReference type="EMBL" id="CP048409">
    <property type="protein sequence ID" value="QIA09562.1"/>
    <property type="molecule type" value="Genomic_DNA"/>
</dbReference>
<keyword evidence="4" id="KW-1185">Reference proteome</keyword>
<feature type="chain" id="PRO_5025660646" evidence="1">
    <location>
        <begin position="20"/>
        <end position="116"/>
    </location>
</feature>
<keyword evidence="1" id="KW-0732">Signal</keyword>
<name>A0A6C0RI97_9BACT</name>
<evidence type="ECO:0000313" key="4">
    <source>
        <dbReference type="Proteomes" id="UP000474630"/>
    </source>
</evidence>
<proteinExistence type="predicted"/>
<feature type="domain" description="Secretion system C-terminal sorting" evidence="2">
    <location>
        <begin position="39"/>
        <end position="113"/>
    </location>
</feature>
<organism evidence="3 4">
    <name type="scientific">Draconibacterium halophilum</name>
    <dbReference type="NCBI Taxonomy" id="2706887"/>
    <lineage>
        <taxon>Bacteria</taxon>
        <taxon>Pseudomonadati</taxon>
        <taxon>Bacteroidota</taxon>
        <taxon>Bacteroidia</taxon>
        <taxon>Marinilabiliales</taxon>
        <taxon>Prolixibacteraceae</taxon>
        <taxon>Draconibacterium</taxon>
    </lineage>
</organism>
<dbReference type="InterPro" id="IPR026444">
    <property type="entry name" value="Secre_tail"/>
</dbReference>
<feature type="signal peptide" evidence="1">
    <location>
        <begin position="1"/>
        <end position="19"/>
    </location>
</feature>
<evidence type="ECO:0000259" key="2">
    <source>
        <dbReference type="Pfam" id="PF18962"/>
    </source>
</evidence>
<dbReference type="Proteomes" id="UP000474630">
    <property type="component" value="Chromosome"/>
</dbReference>
<dbReference type="KEGG" id="drc:G0Q07_18425"/>
<dbReference type="AlphaFoldDB" id="A0A6C0RI97"/>
<dbReference type="Pfam" id="PF18962">
    <property type="entry name" value="Por_Secre_tail"/>
    <property type="match status" value="1"/>
</dbReference>
<evidence type="ECO:0000256" key="1">
    <source>
        <dbReference type="SAM" id="SignalP"/>
    </source>
</evidence>
<accession>A0A6C0RI97</accession>
<sequence length="116" mass="13458">MKYIILLFLTLFIASQSFAQDPGFTTFQNEKDTTKDVKVYPNPCKNNKVTIDYSSKDISEIRLTNITGKQVYLKEYDFPTPKIQLQLNEIPNGIYLIQITTTDNKRTVKKLMISRN</sequence>
<dbReference type="Gene3D" id="2.60.40.3080">
    <property type="match status" value="1"/>
</dbReference>
<dbReference type="RefSeq" id="WP_163348533.1">
    <property type="nucleotide sequence ID" value="NZ_CP048409.1"/>
</dbReference>
<reference evidence="3 4" key="1">
    <citation type="submission" date="2020-02" db="EMBL/GenBank/DDBJ databases">
        <title>Genome sequencing for Draconibacterium sp. strain M1.</title>
        <authorList>
            <person name="Park S.-J."/>
        </authorList>
    </citation>
    <scope>NUCLEOTIDE SEQUENCE [LARGE SCALE GENOMIC DNA]</scope>
    <source>
        <strain evidence="3 4">M1</strain>
    </source>
</reference>